<dbReference type="CDD" id="cd07185">
    <property type="entry name" value="OmpA_C-like"/>
    <property type="match status" value="1"/>
</dbReference>
<dbReference type="Gene3D" id="3.30.1330.60">
    <property type="entry name" value="OmpA-like domain"/>
    <property type="match status" value="1"/>
</dbReference>
<evidence type="ECO:0000313" key="11">
    <source>
        <dbReference type="Proteomes" id="UP000025171"/>
    </source>
</evidence>
<keyword evidence="4 8" id="KW-0812">Transmembrane</keyword>
<evidence type="ECO:0000256" key="6">
    <source>
        <dbReference type="ARBA" id="ARBA00023136"/>
    </source>
</evidence>
<organism evidence="10 11">
    <name type="scientific">Hyphomonas johnsonii MHS-2</name>
    <dbReference type="NCBI Taxonomy" id="1280950"/>
    <lineage>
        <taxon>Bacteria</taxon>
        <taxon>Pseudomonadati</taxon>
        <taxon>Pseudomonadota</taxon>
        <taxon>Alphaproteobacteria</taxon>
        <taxon>Hyphomonadales</taxon>
        <taxon>Hyphomonadaceae</taxon>
        <taxon>Hyphomonas</taxon>
    </lineage>
</organism>
<dbReference type="AlphaFoldDB" id="A0A059FFX9"/>
<dbReference type="GO" id="GO:0005886">
    <property type="term" value="C:plasma membrane"/>
    <property type="evidence" value="ECO:0007669"/>
    <property type="project" value="UniProtKB-SubCell"/>
</dbReference>
<protein>
    <submittedName>
        <fullName evidence="10">Putative chemotaxis protein MotB</fullName>
    </submittedName>
</protein>
<reference evidence="10 11" key="1">
    <citation type="journal article" date="2014" name="Antonie Van Leeuwenhoek">
        <title>Hyphomonas beringensis sp. nov. and Hyphomonas chukchiensis sp. nov., isolated from surface seawater of the Bering Sea and Chukchi Sea.</title>
        <authorList>
            <person name="Li C."/>
            <person name="Lai Q."/>
            <person name="Li G."/>
            <person name="Dong C."/>
            <person name="Wang J."/>
            <person name="Liao Y."/>
            <person name="Shao Z."/>
        </authorList>
    </citation>
    <scope>NUCLEOTIDE SEQUENCE [LARGE SCALE GENOMIC DNA]</scope>
    <source>
        <strain evidence="10 11">MHS-2</strain>
    </source>
</reference>
<dbReference type="PANTHER" id="PTHR30329">
    <property type="entry name" value="STATOR ELEMENT OF FLAGELLAR MOTOR COMPLEX"/>
    <property type="match status" value="1"/>
</dbReference>
<dbReference type="InterPro" id="IPR006665">
    <property type="entry name" value="OmpA-like"/>
</dbReference>
<evidence type="ECO:0000313" key="10">
    <source>
        <dbReference type="EMBL" id="KCZ89461.1"/>
    </source>
</evidence>
<feature type="domain" description="OmpA-like" evidence="9">
    <location>
        <begin position="109"/>
        <end position="226"/>
    </location>
</feature>
<feature type="transmembrane region" description="Helical" evidence="8">
    <location>
        <begin position="28"/>
        <end position="46"/>
    </location>
</feature>
<dbReference type="Pfam" id="PF00691">
    <property type="entry name" value="OmpA"/>
    <property type="match status" value="1"/>
</dbReference>
<dbReference type="EMBL" id="ARYK01000008">
    <property type="protein sequence ID" value="KCZ89461.1"/>
    <property type="molecule type" value="Genomic_DNA"/>
</dbReference>
<dbReference type="PANTHER" id="PTHR30329:SF21">
    <property type="entry name" value="LIPOPROTEIN YIAD-RELATED"/>
    <property type="match status" value="1"/>
</dbReference>
<comment type="subcellular location">
    <subcellularLocation>
        <location evidence="1">Cell membrane</location>
        <topology evidence="1">Single-pass membrane protein</topology>
    </subcellularLocation>
</comment>
<dbReference type="Pfam" id="PF13677">
    <property type="entry name" value="MotB_plug"/>
    <property type="match status" value="1"/>
</dbReference>
<comment type="similarity">
    <text evidence="2">Belongs to the MotB family.</text>
</comment>
<accession>A0A059FFX9</accession>
<evidence type="ECO:0000256" key="5">
    <source>
        <dbReference type="ARBA" id="ARBA00022989"/>
    </source>
</evidence>
<keyword evidence="3" id="KW-1003">Cell membrane</keyword>
<evidence type="ECO:0000256" key="7">
    <source>
        <dbReference type="PROSITE-ProRule" id="PRU00473"/>
    </source>
</evidence>
<sequence>MAYATTTRHYAGRMPVAPARKAGTWKMAYADFLTALMAFFLIMWLVSGVSPEDRAEIADYFHSKTTPAVAITTAAPDSPAGQLFTTLSQQPGLADAGDNVVLTTEADGVRIDLVDSAQRPLFDTGSGALTAAGRDLVALTSQALAPFDAPVSIEGHTDAFTGAGTYSNWDLSAERASEARRALTQAGLAASRIRAVSGLSDTQPLYPGQPHLSANRRISILVHTDG</sequence>
<proteinExistence type="inferred from homology"/>
<dbReference type="STRING" id="1280950.HJO_14622"/>
<evidence type="ECO:0000256" key="1">
    <source>
        <dbReference type="ARBA" id="ARBA00004162"/>
    </source>
</evidence>
<evidence type="ECO:0000256" key="3">
    <source>
        <dbReference type="ARBA" id="ARBA00022475"/>
    </source>
</evidence>
<dbReference type="InterPro" id="IPR025713">
    <property type="entry name" value="MotB-like_N_dom"/>
</dbReference>
<evidence type="ECO:0000256" key="4">
    <source>
        <dbReference type="ARBA" id="ARBA00022692"/>
    </source>
</evidence>
<gene>
    <name evidence="10" type="ORF">HJO_14622</name>
</gene>
<evidence type="ECO:0000256" key="8">
    <source>
        <dbReference type="SAM" id="Phobius"/>
    </source>
</evidence>
<keyword evidence="5 8" id="KW-1133">Transmembrane helix</keyword>
<dbReference type="PATRIC" id="fig|1280950.3.peg.2936"/>
<keyword evidence="6 7" id="KW-0472">Membrane</keyword>
<evidence type="ECO:0000256" key="2">
    <source>
        <dbReference type="ARBA" id="ARBA00008914"/>
    </source>
</evidence>
<name>A0A059FFX9_9PROT</name>
<evidence type="ECO:0000259" key="9">
    <source>
        <dbReference type="PROSITE" id="PS51123"/>
    </source>
</evidence>
<keyword evidence="11" id="KW-1185">Reference proteome</keyword>
<comment type="caution">
    <text evidence="10">The sequence shown here is derived from an EMBL/GenBank/DDBJ whole genome shotgun (WGS) entry which is preliminary data.</text>
</comment>
<dbReference type="PROSITE" id="PS51123">
    <property type="entry name" value="OMPA_2"/>
    <property type="match status" value="1"/>
</dbReference>
<dbReference type="eggNOG" id="COG1360">
    <property type="taxonomic scope" value="Bacteria"/>
</dbReference>
<dbReference type="InterPro" id="IPR050330">
    <property type="entry name" value="Bact_OuterMem_StrucFunc"/>
</dbReference>
<dbReference type="SUPFAM" id="SSF103088">
    <property type="entry name" value="OmpA-like"/>
    <property type="match status" value="1"/>
</dbReference>
<dbReference type="Proteomes" id="UP000025171">
    <property type="component" value="Unassembled WGS sequence"/>
</dbReference>
<dbReference type="InterPro" id="IPR036737">
    <property type="entry name" value="OmpA-like_sf"/>
</dbReference>